<proteinExistence type="inferred from homology"/>
<dbReference type="InterPro" id="IPR004788">
    <property type="entry name" value="Ribose5P_isomerase_type_A"/>
</dbReference>
<sequence length="230" mass="24451">MNDQENFKQQAALEAVKFVRSGMVVGLGTGSTARYAVLELGRRLREGELSDVVAVPTSEATARLAQSQGIPLVELEARGVDLAIDGADEIAPDLSLIKGLGGALLREKIVEANARQFIVIADHSKKVGQLGRGVVPVEIVRFGYRATLHALGRMGKATLRMNGEDFFYSDGGNLIADIDFGPIAKPADLEVELKRIPGVVESGLFIGLATLAIIAGPEGLEYLGTPPQYV</sequence>
<dbReference type="HAMAP" id="MF_00170">
    <property type="entry name" value="Rib_5P_isom_A"/>
    <property type="match status" value="1"/>
</dbReference>
<dbReference type="NCBIfam" id="NF001924">
    <property type="entry name" value="PRK00702.1"/>
    <property type="match status" value="1"/>
</dbReference>
<dbReference type="SUPFAM" id="SSF75445">
    <property type="entry name" value="D-ribose-5-phosphate isomerase (RpiA), lid domain"/>
    <property type="match status" value="1"/>
</dbReference>
<feature type="binding site" evidence="2">
    <location>
        <position position="125"/>
    </location>
    <ligand>
        <name>substrate</name>
    </ligand>
</feature>
<dbReference type="SUPFAM" id="SSF100950">
    <property type="entry name" value="NagB/RpiA/CoA transferase-like"/>
    <property type="match status" value="1"/>
</dbReference>
<dbReference type="NCBIfam" id="TIGR00021">
    <property type="entry name" value="rpiA"/>
    <property type="match status" value="1"/>
</dbReference>
<protein>
    <recommendedName>
        <fullName evidence="2">Ribose-5-phosphate isomerase A</fullName>
        <ecNumber evidence="2">5.3.1.6</ecNumber>
    </recommendedName>
    <alternativeName>
        <fullName evidence="2">Phosphoriboisomerase A</fullName>
        <shortName evidence="2">PRI</shortName>
    </alternativeName>
</protein>
<keyword evidence="1 2" id="KW-0413">Isomerase</keyword>
<gene>
    <name evidence="2" type="primary">rpiA</name>
    <name evidence="3" type="ORF">Mtai_v1c16260</name>
</gene>
<evidence type="ECO:0000313" key="4">
    <source>
        <dbReference type="Proteomes" id="UP000263013"/>
    </source>
</evidence>
<evidence type="ECO:0000256" key="1">
    <source>
        <dbReference type="ARBA" id="ARBA00023235"/>
    </source>
</evidence>
<name>A0ABM6WIM8_9DEIN</name>
<comment type="catalytic activity">
    <reaction evidence="2">
        <text>aldehydo-D-ribose 5-phosphate = D-ribulose 5-phosphate</text>
        <dbReference type="Rhea" id="RHEA:14657"/>
        <dbReference type="ChEBI" id="CHEBI:58121"/>
        <dbReference type="ChEBI" id="CHEBI:58273"/>
        <dbReference type="EC" id="5.3.1.6"/>
    </reaction>
</comment>
<dbReference type="PANTHER" id="PTHR43748">
    <property type="entry name" value="RIBOSE-5-PHOSPHATE ISOMERASE 3, CHLOROPLASTIC-RELATED"/>
    <property type="match status" value="1"/>
</dbReference>
<comment type="similarity">
    <text evidence="2">Belongs to the ribose 5-phosphate isomerase family.</text>
</comment>
<dbReference type="Pfam" id="PF06026">
    <property type="entry name" value="Rib_5-P_isom_A"/>
    <property type="match status" value="1"/>
</dbReference>
<organism evidence="3 4">
    <name type="scientific">Meiothermus taiwanensis WR-220</name>
    <dbReference type="NCBI Taxonomy" id="1339250"/>
    <lineage>
        <taxon>Bacteria</taxon>
        <taxon>Thermotogati</taxon>
        <taxon>Deinococcota</taxon>
        <taxon>Deinococci</taxon>
        <taxon>Thermales</taxon>
        <taxon>Thermaceae</taxon>
        <taxon>Meiothermus</taxon>
    </lineage>
</organism>
<feature type="binding site" evidence="2">
    <location>
        <begin position="29"/>
        <end position="32"/>
    </location>
    <ligand>
        <name>substrate</name>
    </ligand>
</feature>
<dbReference type="EMBL" id="CP021130">
    <property type="protein sequence ID" value="AWR86865.1"/>
    <property type="molecule type" value="Genomic_DNA"/>
</dbReference>
<comment type="pathway">
    <text evidence="2">Carbohydrate degradation; pentose phosphate pathway; D-ribose 5-phosphate from D-ribulose 5-phosphate (non-oxidative stage): step 1/1.</text>
</comment>
<dbReference type="EC" id="5.3.1.6" evidence="2"/>
<accession>A0ABM6WIM8</accession>
<feature type="binding site" evidence="2">
    <location>
        <begin position="98"/>
        <end position="101"/>
    </location>
    <ligand>
        <name>substrate</name>
    </ligand>
</feature>
<dbReference type="Proteomes" id="UP000263013">
    <property type="component" value="Chromosome"/>
</dbReference>
<evidence type="ECO:0000313" key="3">
    <source>
        <dbReference type="EMBL" id="AWR86865.1"/>
    </source>
</evidence>
<feature type="active site" description="Proton acceptor" evidence="2">
    <location>
        <position position="107"/>
    </location>
</feature>
<feature type="binding site" evidence="2">
    <location>
        <begin position="85"/>
        <end position="88"/>
    </location>
    <ligand>
        <name>substrate</name>
    </ligand>
</feature>
<dbReference type="GO" id="GO:0016853">
    <property type="term" value="F:isomerase activity"/>
    <property type="evidence" value="ECO:0007669"/>
    <property type="project" value="UniProtKB-KW"/>
</dbReference>
<dbReference type="Gene3D" id="3.30.70.260">
    <property type="match status" value="1"/>
</dbReference>
<dbReference type="PANTHER" id="PTHR43748:SF3">
    <property type="entry name" value="RIBOSE-5-PHOSPHATE ISOMERASE 3, CHLOROPLASTIC-RELATED"/>
    <property type="match status" value="1"/>
</dbReference>
<keyword evidence="4" id="KW-1185">Reference proteome</keyword>
<comment type="function">
    <text evidence="2">Catalyzes the reversible conversion of ribose-5-phosphate to ribulose 5-phosphate.</text>
</comment>
<dbReference type="RefSeq" id="WP_027887888.1">
    <property type="nucleotide sequence ID" value="NZ_CP021130.1"/>
</dbReference>
<evidence type="ECO:0000256" key="2">
    <source>
        <dbReference type="HAMAP-Rule" id="MF_00170"/>
    </source>
</evidence>
<dbReference type="InterPro" id="IPR037171">
    <property type="entry name" value="NagB/RpiA_transferase-like"/>
</dbReference>
<dbReference type="Gene3D" id="3.40.50.1360">
    <property type="match status" value="1"/>
</dbReference>
<comment type="subunit">
    <text evidence="2">Homodimer.</text>
</comment>
<dbReference type="InterPro" id="IPR050262">
    <property type="entry name" value="Ribose-5P_isomerase"/>
</dbReference>
<reference evidence="3 4" key="1">
    <citation type="submission" date="2017-05" db="EMBL/GenBank/DDBJ databases">
        <title>Complete genome sequence of Meiothermus taiwanensis WR-220.</title>
        <authorList>
            <person name="Wu W.-L."/>
            <person name="Lo W.-S."/>
            <person name="Kuo C.-H."/>
            <person name="Wu S.-H."/>
        </authorList>
    </citation>
    <scope>NUCLEOTIDE SEQUENCE [LARGE SCALE GENOMIC DNA]</scope>
    <source>
        <strain evidence="3 4">WR-220</strain>
    </source>
</reference>
<dbReference type="InterPro" id="IPR020672">
    <property type="entry name" value="Ribose5P_isomerase_typA_subgr"/>
</dbReference>
<dbReference type="CDD" id="cd01398">
    <property type="entry name" value="RPI_A"/>
    <property type="match status" value="1"/>
</dbReference>